<feature type="compositionally biased region" description="Low complexity" evidence="5">
    <location>
        <begin position="286"/>
        <end position="300"/>
    </location>
</feature>
<dbReference type="GO" id="GO:0004674">
    <property type="term" value="F:protein serine/threonine kinase activity"/>
    <property type="evidence" value="ECO:0007669"/>
    <property type="project" value="TreeGrafter"/>
</dbReference>
<keyword evidence="4" id="KW-0067">ATP-binding</keyword>
<keyword evidence="8" id="KW-1185">Reference proteome</keyword>
<comment type="caution">
    <text evidence="7">The sequence shown here is derived from an EMBL/GenBank/DDBJ whole genome shotgun (WGS) entry which is preliminary data.</text>
</comment>
<dbReference type="PANTHER" id="PTHR44329">
    <property type="entry name" value="SERINE/THREONINE-PROTEIN KINASE TNNI3K-RELATED"/>
    <property type="match status" value="1"/>
</dbReference>
<dbReference type="OrthoDB" id="122279at2759"/>
<evidence type="ECO:0000256" key="1">
    <source>
        <dbReference type="ARBA" id="ARBA00022679"/>
    </source>
</evidence>
<keyword evidence="3" id="KW-0418">Kinase</keyword>
<reference evidence="7 8" key="1">
    <citation type="journal article" date="2020" name="ISME J.">
        <title>Uncovering the hidden diversity of litter-decomposition mechanisms in mushroom-forming fungi.</title>
        <authorList>
            <person name="Floudas D."/>
            <person name="Bentzer J."/>
            <person name="Ahren D."/>
            <person name="Johansson T."/>
            <person name="Persson P."/>
            <person name="Tunlid A."/>
        </authorList>
    </citation>
    <scope>NUCLEOTIDE SEQUENCE [LARGE SCALE GENOMIC DNA]</scope>
    <source>
        <strain evidence="7 8">CBS 146.42</strain>
    </source>
</reference>
<evidence type="ECO:0000256" key="2">
    <source>
        <dbReference type="ARBA" id="ARBA00022741"/>
    </source>
</evidence>
<evidence type="ECO:0000313" key="7">
    <source>
        <dbReference type="EMBL" id="KAF5351141.1"/>
    </source>
</evidence>
<dbReference type="Proteomes" id="UP000559027">
    <property type="component" value="Unassembled WGS sequence"/>
</dbReference>
<dbReference type="SMART" id="SM00220">
    <property type="entry name" value="S_TKc"/>
    <property type="match status" value="1"/>
</dbReference>
<evidence type="ECO:0000256" key="4">
    <source>
        <dbReference type="ARBA" id="ARBA00022840"/>
    </source>
</evidence>
<keyword evidence="2" id="KW-0547">Nucleotide-binding</keyword>
<feature type="compositionally biased region" description="Low complexity" evidence="5">
    <location>
        <begin position="112"/>
        <end position="121"/>
    </location>
</feature>
<keyword evidence="1" id="KW-0808">Transferase</keyword>
<dbReference type="InterPro" id="IPR011009">
    <property type="entry name" value="Kinase-like_dom_sf"/>
</dbReference>
<evidence type="ECO:0000256" key="5">
    <source>
        <dbReference type="SAM" id="MobiDB-lite"/>
    </source>
</evidence>
<feature type="compositionally biased region" description="Low complexity" evidence="5">
    <location>
        <begin position="250"/>
        <end position="267"/>
    </location>
</feature>
<organism evidence="7 8">
    <name type="scientific">Leucocoprinus leucothites</name>
    <dbReference type="NCBI Taxonomy" id="201217"/>
    <lineage>
        <taxon>Eukaryota</taxon>
        <taxon>Fungi</taxon>
        <taxon>Dikarya</taxon>
        <taxon>Basidiomycota</taxon>
        <taxon>Agaricomycotina</taxon>
        <taxon>Agaricomycetes</taxon>
        <taxon>Agaricomycetidae</taxon>
        <taxon>Agaricales</taxon>
        <taxon>Agaricineae</taxon>
        <taxon>Agaricaceae</taxon>
        <taxon>Leucocoprinus</taxon>
    </lineage>
</organism>
<dbReference type="PROSITE" id="PS50011">
    <property type="entry name" value="PROTEIN_KINASE_DOM"/>
    <property type="match status" value="1"/>
</dbReference>
<feature type="region of interest" description="Disordered" evidence="5">
    <location>
        <begin position="243"/>
        <end position="317"/>
    </location>
</feature>
<dbReference type="InterPro" id="IPR008271">
    <property type="entry name" value="Ser/Thr_kinase_AS"/>
</dbReference>
<sequence length="723" mass="79522">MATSLNPTDSADSHSAQGQRSNWIGGPRSPAAARYRPARTRDDLEVDDPSDSFPNRSFVLSMLAEHFTGGSGTQAHSTDRASRRWALDPETEERWGELLQTGRQSSTPHLPASASASASSSPIDSRWQFFGPRQPRRAPRASPSTPTTPFTPFTPYTPDTPELETPKTRQKTSESDSDDASSLHGLEFKITPFLLWEPSVSSSDRNHAHIAVQMDGADASFGPEHRPAAIPPLRPLRADYRRQAVGSQDSVSPTLSAPSSPSSPSSPKSERAQIGSPKQSSRPRLSIVTSSSWSRTSASSRDIQAPSEPIPLPNVVPKSTPSELARLTEMLAADILQVKEKYKAFLAYRGDQAQQVLDCLQLVLDSPSLRNPDRAVILRALTRLSTSSGLYPRCFKLQGIEMLGSEPIDEGRYGDVWKGISHGQLVCAKILRSYQRMPTQPLFKNLSREALLWGQLSHPNILPFYGIHINELKRNRFGLVSPWMENGNVVNYLKHNPNASRIILIHDIASGLQYLHSLDIVHGDIKGTNILVTSAGRACLADFGLSTLLGDNILVWPSLGSEPARSGGTTRWRGPELFLQDSQGEDSIPTPSSDVYSFACTAYEVLTGRIPFYEIKSEGAIILTKLSDSHPNPSRPLPKDAGEELTDELWRLLEDCWNYEPNDRPSLNEVLRRLEEMMTPAGGQLPGDAALSSSRFRKSFNDDDKPSDQDLLDVIAMVSSLHV</sequence>
<dbReference type="SUPFAM" id="SSF56112">
    <property type="entry name" value="Protein kinase-like (PK-like)"/>
    <property type="match status" value="1"/>
</dbReference>
<protein>
    <recommendedName>
        <fullName evidence="6">Protein kinase domain-containing protein</fullName>
    </recommendedName>
</protein>
<dbReference type="GO" id="GO:0005524">
    <property type="term" value="F:ATP binding"/>
    <property type="evidence" value="ECO:0007669"/>
    <property type="project" value="UniProtKB-KW"/>
</dbReference>
<dbReference type="Pfam" id="PF07714">
    <property type="entry name" value="PK_Tyr_Ser-Thr"/>
    <property type="match status" value="1"/>
</dbReference>
<feature type="compositionally biased region" description="Low complexity" evidence="5">
    <location>
        <begin position="140"/>
        <end position="160"/>
    </location>
</feature>
<dbReference type="AlphaFoldDB" id="A0A8H5D023"/>
<dbReference type="InterPro" id="IPR051681">
    <property type="entry name" value="Ser/Thr_Kinases-Pseudokinases"/>
</dbReference>
<evidence type="ECO:0000256" key="3">
    <source>
        <dbReference type="ARBA" id="ARBA00022777"/>
    </source>
</evidence>
<gene>
    <name evidence="7" type="ORF">D9756_008335</name>
</gene>
<dbReference type="PROSITE" id="PS00108">
    <property type="entry name" value="PROTEIN_KINASE_ST"/>
    <property type="match status" value="1"/>
</dbReference>
<feature type="compositionally biased region" description="Polar residues" evidence="5">
    <location>
        <begin position="1"/>
        <end position="22"/>
    </location>
</feature>
<evidence type="ECO:0000313" key="8">
    <source>
        <dbReference type="Proteomes" id="UP000559027"/>
    </source>
</evidence>
<feature type="domain" description="Protein kinase" evidence="6">
    <location>
        <begin position="402"/>
        <end position="678"/>
    </location>
</feature>
<name>A0A8H5D023_9AGAR</name>
<dbReference type="InterPro" id="IPR001245">
    <property type="entry name" value="Ser-Thr/Tyr_kinase_cat_dom"/>
</dbReference>
<feature type="compositionally biased region" description="Basic and acidic residues" evidence="5">
    <location>
        <begin position="77"/>
        <end position="96"/>
    </location>
</feature>
<feature type="region of interest" description="Disordered" evidence="5">
    <location>
        <begin position="68"/>
        <end position="184"/>
    </location>
</feature>
<dbReference type="PANTHER" id="PTHR44329:SF288">
    <property type="entry name" value="MITOGEN-ACTIVATED PROTEIN KINASE KINASE KINASE 20"/>
    <property type="match status" value="1"/>
</dbReference>
<proteinExistence type="predicted"/>
<feature type="compositionally biased region" description="Basic and acidic residues" evidence="5">
    <location>
        <begin position="164"/>
        <end position="174"/>
    </location>
</feature>
<dbReference type="EMBL" id="JAACJO010000013">
    <property type="protein sequence ID" value="KAF5351141.1"/>
    <property type="molecule type" value="Genomic_DNA"/>
</dbReference>
<dbReference type="Gene3D" id="1.10.510.10">
    <property type="entry name" value="Transferase(Phosphotransferase) domain 1"/>
    <property type="match status" value="1"/>
</dbReference>
<feature type="region of interest" description="Disordered" evidence="5">
    <location>
        <begin position="1"/>
        <end position="55"/>
    </location>
</feature>
<accession>A0A8H5D023</accession>
<evidence type="ECO:0000259" key="6">
    <source>
        <dbReference type="PROSITE" id="PS50011"/>
    </source>
</evidence>
<dbReference type="InterPro" id="IPR000719">
    <property type="entry name" value="Prot_kinase_dom"/>
</dbReference>